<keyword evidence="2" id="KW-0378">Hydrolase</keyword>
<dbReference type="EC" id="3.1.4.46" evidence="2"/>
<protein>
    <submittedName>
        <fullName evidence="2">Glycerophosphoryl diester phosphodiesterase</fullName>
        <ecNumber evidence="2">3.1.4.46</ecNumber>
    </submittedName>
</protein>
<dbReference type="GO" id="GO:0006629">
    <property type="term" value="P:lipid metabolic process"/>
    <property type="evidence" value="ECO:0007669"/>
    <property type="project" value="InterPro"/>
</dbReference>
<proteinExistence type="predicted"/>
<dbReference type="STRING" id="1304284.L21TH_0262"/>
<gene>
    <name evidence="2" type="ORF">L21TH_0262</name>
</gene>
<keyword evidence="3" id="KW-1185">Reference proteome</keyword>
<dbReference type="PANTHER" id="PTHR46211">
    <property type="entry name" value="GLYCEROPHOSPHORYL DIESTER PHOSPHODIESTERASE"/>
    <property type="match status" value="1"/>
</dbReference>
<organism evidence="2 3">
    <name type="scientific">Caldisalinibacter kiritimatiensis</name>
    <dbReference type="NCBI Taxonomy" id="1304284"/>
    <lineage>
        <taxon>Bacteria</taxon>
        <taxon>Bacillati</taxon>
        <taxon>Bacillota</taxon>
        <taxon>Tissierellia</taxon>
        <taxon>Tissierellales</taxon>
        <taxon>Thermohalobacteraceae</taxon>
        <taxon>Caldisalinibacter</taxon>
    </lineage>
</organism>
<evidence type="ECO:0000313" key="2">
    <source>
        <dbReference type="EMBL" id="EOD01656.1"/>
    </source>
</evidence>
<dbReference type="OrthoDB" id="384721at2"/>
<dbReference type="CDD" id="cd08563">
    <property type="entry name" value="GDPD_TtGDE_like"/>
    <property type="match status" value="1"/>
</dbReference>
<evidence type="ECO:0000259" key="1">
    <source>
        <dbReference type="PROSITE" id="PS51704"/>
    </source>
</evidence>
<dbReference type="InterPro" id="IPR030395">
    <property type="entry name" value="GP_PDE_dom"/>
</dbReference>
<dbReference type="PANTHER" id="PTHR46211:SF1">
    <property type="entry name" value="GLYCEROPHOSPHODIESTER PHOSPHODIESTERASE, CYTOPLASMIC"/>
    <property type="match status" value="1"/>
</dbReference>
<dbReference type="Gene3D" id="3.20.20.190">
    <property type="entry name" value="Phosphatidylinositol (PI) phosphodiesterase"/>
    <property type="match status" value="1"/>
</dbReference>
<dbReference type="eggNOG" id="COG0584">
    <property type="taxonomic scope" value="Bacteria"/>
</dbReference>
<dbReference type="PROSITE" id="PS51704">
    <property type="entry name" value="GP_PDE"/>
    <property type="match status" value="1"/>
</dbReference>
<name>R1CSL9_9FIRM</name>
<dbReference type="InterPro" id="IPR017946">
    <property type="entry name" value="PLC-like_Pdiesterase_TIM-brl"/>
</dbReference>
<dbReference type="GO" id="GO:0008889">
    <property type="term" value="F:glycerophosphodiester phosphodiesterase activity"/>
    <property type="evidence" value="ECO:0007669"/>
    <property type="project" value="UniProtKB-EC"/>
</dbReference>
<dbReference type="Pfam" id="PF03009">
    <property type="entry name" value="GDPD"/>
    <property type="match status" value="1"/>
</dbReference>
<dbReference type="Proteomes" id="UP000013378">
    <property type="component" value="Unassembled WGS sequence"/>
</dbReference>
<dbReference type="RefSeq" id="WP_006307070.1">
    <property type="nucleotide sequence ID" value="NZ_ARZA01000040.1"/>
</dbReference>
<sequence length="243" mass="27780">MEKSLIIAHRGASGYAPENTISAFKMALEMVCDGIELDVHYSKDGHLIVCHDERVDRTTNGSGFIKDLTLNEIKKLDAGTWFDYKYTNEKIPTLEEVLDIIWGKDILLNIELKNGIIQYQGMEEAVINMVDKYNMYENVIISSFNHYSLLKVKEINKKIKTGVLYVAGLISPWEYAKKINAQAIHPVFHSVNKEIVKECKRNNLQVNTYTVNEEQDIHNIGNMKVSGIITNYPDRAKKIIDEI</sequence>
<dbReference type="SUPFAM" id="SSF51695">
    <property type="entry name" value="PLC-like phosphodiesterases"/>
    <property type="match status" value="1"/>
</dbReference>
<dbReference type="PATRIC" id="fig|1304284.3.peg.256"/>
<comment type="caution">
    <text evidence="2">The sequence shown here is derived from an EMBL/GenBank/DDBJ whole genome shotgun (WGS) entry which is preliminary data.</text>
</comment>
<evidence type="ECO:0000313" key="3">
    <source>
        <dbReference type="Proteomes" id="UP000013378"/>
    </source>
</evidence>
<reference evidence="2 3" key="1">
    <citation type="journal article" date="2015" name="Geomicrobiol. J.">
        <title>Caldisalinibacter kiritimatiensis gen. nov., sp. nov., a moderately thermohalophilic thiosulfate-reducing bacterium from a hypersaline microbial mat.</title>
        <authorList>
            <person name="Ben Hania W."/>
            <person name="Joseph M."/>
            <person name="Fiebig A."/>
            <person name="Bunk B."/>
            <person name="Klenk H.-P."/>
            <person name="Fardeau M.-L."/>
            <person name="Spring S."/>
        </authorList>
    </citation>
    <scope>NUCLEOTIDE SEQUENCE [LARGE SCALE GENOMIC DNA]</scope>
    <source>
        <strain evidence="2 3">L21-TH-D2</strain>
    </source>
</reference>
<feature type="domain" description="GP-PDE" evidence="1">
    <location>
        <begin position="4"/>
        <end position="240"/>
    </location>
</feature>
<dbReference type="AlphaFoldDB" id="R1CSL9"/>
<dbReference type="EMBL" id="ARZA01000040">
    <property type="protein sequence ID" value="EOD01656.1"/>
    <property type="molecule type" value="Genomic_DNA"/>
</dbReference>
<accession>R1CSL9</accession>